<gene>
    <name evidence="3" type="primary">mcg10</name>
</gene>
<evidence type="ECO:0000259" key="2">
    <source>
        <dbReference type="Pfam" id="PF03161"/>
    </source>
</evidence>
<evidence type="ECO:0000256" key="1">
    <source>
        <dbReference type="SAM" id="Phobius"/>
    </source>
</evidence>
<name>A0A8E8GRU1_9AGAM</name>
<dbReference type="InterPro" id="IPR052500">
    <property type="entry name" value="Chloro/Mito_RNA_Process"/>
</dbReference>
<dbReference type="GO" id="GO:0045292">
    <property type="term" value="P:mRNA cis splicing, via spliceosome"/>
    <property type="evidence" value="ECO:0007669"/>
    <property type="project" value="TreeGrafter"/>
</dbReference>
<keyword evidence="1" id="KW-0472">Membrane</keyword>
<evidence type="ECO:0000313" key="3">
    <source>
        <dbReference type="EMBL" id="QWC53739.1"/>
    </source>
</evidence>
<proteinExistence type="predicted"/>
<dbReference type="EMBL" id="MW995476">
    <property type="protein sequence ID" value="QWC53739.1"/>
    <property type="molecule type" value="Genomic_DNA"/>
</dbReference>
<reference evidence="3" key="1">
    <citation type="submission" date="2021-04" db="EMBL/GenBank/DDBJ databases">
        <title>Mitogenome analysis reveals the evolution and host adaptation in Rhizoctonia solani.</title>
        <authorList>
            <person name="Zheng A."/>
            <person name="Lin R."/>
            <person name="Xia Y."/>
            <person name="Zhang D."/>
            <person name="Xiang X."/>
            <person name="Niu X."/>
            <person name="Liu Y."/>
            <person name="Jiang L."/>
            <person name="Wang X."/>
        </authorList>
    </citation>
    <scope>NUCLEOTIDE SEQUENCE</scope>
    <source>
        <strain evidence="3">AG1-IC</strain>
    </source>
</reference>
<keyword evidence="3" id="KW-0378">Hydrolase</keyword>
<dbReference type="PANTHER" id="PTHR47539:SF1">
    <property type="entry name" value="PENTATRICOPEPTIDE REPEAT-CONTAINING PROTEIN OTP51, CHLOROPLASTIC"/>
    <property type="match status" value="1"/>
</dbReference>
<feature type="transmembrane region" description="Helical" evidence="1">
    <location>
        <begin position="15"/>
        <end position="35"/>
    </location>
</feature>
<keyword evidence="3" id="KW-0540">Nuclease</keyword>
<feature type="domain" description="Homing endonuclease LAGLIDADG" evidence="2">
    <location>
        <begin position="98"/>
        <end position="266"/>
    </location>
</feature>
<protein>
    <submittedName>
        <fullName evidence="3">LAGLIDADG homing endonuclease</fullName>
    </submittedName>
</protein>
<dbReference type="PANTHER" id="PTHR47539">
    <property type="entry name" value="PENTATRICOPEPTIDE REPEAT-CONTAINING PROTEIN OTP51, CHLOROPLASTIC"/>
    <property type="match status" value="1"/>
</dbReference>
<keyword evidence="1" id="KW-1133">Transmembrane helix</keyword>
<keyword evidence="3" id="KW-0255">Endonuclease</keyword>
<dbReference type="Pfam" id="PF03161">
    <property type="entry name" value="LAGLIDADG_2"/>
    <property type="match status" value="1"/>
</dbReference>
<feature type="transmembrane region" description="Helical" evidence="1">
    <location>
        <begin position="42"/>
        <end position="64"/>
    </location>
</feature>
<keyword evidence="1" id="KW-0812">Transmembrane</keyword>
<accession>A0A8E8GRU1</accession>
<sequence>MTRWLFSTNAKDIGTLYLIFAVFSGMLGTAFSVLIRLELSKIFKFCALSVLLTTLVLLILQFPLEGVLLCFSVPVKPKDKGLTNLERKNKVLAPELKKILIGLILGDLNVERSTASSNARLRFAQSSIHEDYLMHLYNKFKDFCGTEPKLSNLLPHKLTGLVYSRIMFNTYSLSCFNEFHSLFYSAGTKIVPLNIGDLLTPLSLAYWIADDGGLCQTSKRLILSTNSFTLEEVNVLASVLNNKWNLNCYVNKIGNGYRILIPKKSLPLVQTLLKDIIPSMMLFKIDL</sequence>
<geneLocation type="mitochondrion" evidence="3"/>
<dbReference type="GO" id="GO:0004519">
    <property type="term" value="F:endonuclease activity"/>
    <property type="evidence" value="ECO:0007669"/>
    <property type="project" value="UniProtKB-KW"/>
</dbReference>
<dbReference type="AlphaFoldDB" id="A0A8E8GRU1"/>
<keyword evidence="3" id="KW-0496">Mitochondrion</keyword>
<organism evidence="3">
    <name type="scientific">Rhizoctonia solani</name>
    <dbReference type="NCBI Taxonomy" id="456999"/>
    <lineage>
        <taxon>Eukaryota</taxon>
        <taxon>Fungi</taxon>
        <taxon>Dikarya</taxon>
        <taxon>Basidiomycota</taxon>
        <taxon>Agaricomycotina</taxon>
        <taxon>Agaricomycetes</taxon>
        <taxon>Cantharellales</taxon>
        <taxon>Ceratobasidiaceae</taxon>
        <taxon>Rhizoctonia</taxon>
    </lineage>
</organism>
<dbReference type="InterPro" id="IPR004860">
    <property type="entry name" value="LAGLIDADG_dom"/>
</dbReference>
<dbReference type="GO" id="GO:0000373">
    <property type="term" value="P:Group II intron splicing"/>
    <property type="evidence" value="ECO:0007669"/>
    <property type="project" value="TreeGrafter"/>
</dbReference>